<evidence type="ECO:0000256" key="9">
    <source>
        <dbReference type="SAM" id="Phobius"/>
    </source>
</evidence>
<keyword evidence="3" id="KW-1003">Cell membrane</keyword>
<keyword evidence="5 9" id="KW-1133">Transmembrane helix</keyword>
<dbReference type="Gene3D" id="1.10.1200.120">
    <property type="entry name" value="Large-conductance mechanosensitive channel, MscL, domain 1"/>
    <property type="match status" value="1"/>
</dbReference>
<dbReference type="NCBIfam" id="TIGR00220">
    <property type="entry name" value="mscL"/>
    <property type="match status" value="1"/>
</dbReference>
<feature type="transmembrane region" description="Helical" evidence="9">
    <location>
        <begin position="29"/>
        <end position="50"/>
    </location>
</feature>
<dbReference type="Pfam" id="PF01741">
    <property type="entry name" value="MscL"/>
    <property type="match status" value="1"/>
</dbReference>
<reference evidence="10 11" key="1">
    <citation type="submission" date="2016-07" db="EMBL/GenBank/DDBJ databases">
        <title>Pervasive Adenine N6-methylation of Active Genes in Fungi.</title>
        <authorList>
            <consortium name="DOE Joint Genome Institute"/>
            <person name="Mondo S.J."/>
            <person name="Dannebaum R.O."/>
            <person name="Kuo R.C."/>
            <person name="Labutti K."/>
            <person name="Haridas S."/>
            <person name="Kuo A."/>
            <person name="Salamov A."/>
            <person name="Ahrendt S.R."/>
            <person name="Lipzen A."/>
            <person name="Sullivan W."/>
            <person name="Andreopoulos W.B."/>
            <person name="Clum A."/>
            <person name="Lindquist E."/>
            <person name="Daum C."/>
            <person name="Ramamoorthy G.K."/>
            <person name="Gryganskyi A."/>
            <person name="Culley D."/>
            <person name="Magnuson J.K."/>
            <person name="James T.Y."/>
            <person name="O'Malley M.A."/>
            <person name="Stajich J.E."/>
            <person name="Spatafora J.W."/>
            <person name="Visel A."/>
            <person name="Grigoriev I.V."/>
        </authorList>
    </citation>
    <scope>NUCLEOTIDE SEQUENCE [LARGE SCALE GENOMIC DNA]</scope>
    <source>
        <strain evidence="10 11">JEL800</strain>
    </source>
</reference>
<sequence>MSTKIDIPGSKAVGGFFADFKTFLMRGSLVDLAVGIIVGGAFNVIVQSFVNDLISPVIGLIGQKNLENLFLIMKCSDKSLVCKTGSNDIYPTIAAAALDGAATWNYGRFLQNVIYFVIVAFVMFLVVKAYAKFLDLSKKEEVAAAAVTTKKCEACLEEIHLDAKKCKFCASSV</sequence>
<evidence type="ECO:0000256" key="3">
    <source>
        <dbReference type="ARBA" id="ARBA00022475"/>
    </source>
</evidence>
<name>A0A1Y2CD35_9FUNG</name>
<dbReference type="PANTHER" id="PTHR30266">
    <property type="entry name" value="MECHANOSENSITIVE CHANNEL MSCL"/>
    <property type="match status" value="1"/>
</dbReference>
<evidence type="ECO:0000256" key="5">
    <source>
        <dbReference type="ARBA" id="ARBA00022989"/>
    </source>
</evidence>
<keyword evidence="6" id="KW-0406">Ion transport</keyword>
<dbReference type="OrthoDB" id="10010920at2759"/>
<dbReference type="SUPFAM" id="SSF81330">
    <property type="entry name" value="Gated mechanosensitive channel"/>
    <property type="match status" value="1"/>
</dbReference>
<dbReference type="HAMAP" id="MF_00115">
    <property type="entry name" value="MscL"/>
    <property type="match status" value="1"/>
</dbReference>
<keyword evidence="4 9" id="KW-0812">Transmembrane</keyword>
<dbReference type="GO" id="GO:0016020">
    <property type="term" value="C:membrane"/>
    <property type="evidence" value="ECO:0007669"/>
    <property type="project" value="UniProtKB-SubCell"/>
</dbReference>
<accession>A0A1Y2CD35</accession>
<keyword evidence="2" id="KW-0813">Transport</keyword>
<evidence type="ECO:0000256" key="7">
    <source>
        <dbReference type="ARBA" id="ARBA00023136"/>
    </source>
</evidence>
<keyword evidence="11" id="KW-1185">Reference proteome</keyword>
<feature type="transmembrane region" description="Helical" evidence="9">
    <location>
        <begin position="113"/>
        <end position="131"/>
    </location>
</feature>
<comment type="caution">
    <text evidence="10">The sequence shown here is derived from an EMBL/GenBank/DDBJ whole genome shotgun (WGS) entry which is preliminary data.</text>
</comment>
<dbReference type="PANTHER" id="PTHR30266:SF2">
    <property type="entry name" value="LARGE-CONDUCTANCE MECHANOSENSITIVE CHANNEL"/>
    <property type="match status" value="1"/>
</dbReference>
<dbReference type="Proteomes" id="UP000193642">
    <property type="component" value="Unassembled WGS sequence"/>
</dbReference>
<evidence type="ECO:0000256" key="6">
    <source>
        <dbReference type="ARBA" id="ARBA00023065"/>
    </source>
</evidence>
<gene>
    <name evidence="10" type="ORF">BCR33DRAFT_717283</name>
</gene>
<evidence type="ECO:0000256" key="1">
    <source>
        <dbReference type="ARBA" id="ARBA00004141"/>
    </source>
</evidence>
<organism evidence="10 11">
    <name type="scientific">Rhizoclosmatium globosum</name>
    <dbReference type="NCBI Taxonomy" id="329046"/>
    <lineage>
        <taxon>Eukaryota</taxon>
        <taxon>Fungi</taxon>
        <taxon>Fungi incertae sedis</taxon>
        <taxon>Chytridiomycota</taxon>
        <taxon>Chytridiomycota incertae sedis</taxon>
        <taxon>Chytridiomycetes</taxon>
        <taxon>Chytridiales</taxon>
        <taxon>Chytriomycetaceae</taxon>
        <taxon>Rhizoclosmatium</taxon>
    </lineage>
</organism>
<evidence type="ECO:0000256" key="2">
    <source>
        <dbReference type="ARBA" id="ARBA00022448"/>
    </source>
</evidence>
<keyword evidence="8" id="KW-0407">Ion channel</keyword>
<dbReference type="InterPro" id="IPR001185">
    <property type="entry name" value="MS_channel"/>
</dbReference>
<evidence type="ECO:0000256" key="8">
    <source>
        <dbReference type="ARBA" id="ARBA00023303"/>
    </source>
</evidence>
<dbReference type="EMBL" id="MCGO01000023">
    <property type="protein sequence ID" value="ORY44225.1"/>
    <property type="molecule type" value="Genomic_DNA"/>
</dbReference>
<evidence type="ECO:0000256" key="4">
    <source>
        <dbReference type="ARBA" id="ARBA00022692"/>
    </source>
</evidence>
<evidence type="ECO:0000313" key="10">
    <source>
        <dbReference type="EMBL" id="ORY44225.1"/>
    </source>
</evidence>
<comment type="subcellular location">
    <subcellularLocation>
        <location evidence="1">Membrane</location>
        <topology evidence="1">Multi-pass membrane protein</topology>
    </subcellularLocation>
</comment>
<dbReference type="InterPro" id="IPR036019">
    <property type="entry name" value="MscL_channel"/>
</dbReference>
<dbReference type="GO" id="GO:0008381">
    <property type="term" value="F:mechanosensitive monoatomic ion channel activity"/>
    <property type="evidence" value="ECO:0007669"/>
    <property type="project" value="InterPro"/>
</dbReference>
<protein>
    <submittedName>
        <fullName evidence="10">Large-conductance mechanosensitive channel</fullName>
    </submittedName>
</protein>
<evidence type="ECO:0000313" key="11">
    <source>
        <dbReference type="Proteomes" id="UP000193642"/>
    </source>
</evidence>
<dbReference type="STRING" id="329046.A0A1Y2CD35"/>
<dbReference type="AlphaFoldDB" id="A0A1Y2CD35"/>
<keyword evidence="7 9" id="KW-0472">Membrane</keyword>
<dbReference type="InterPro" id="IPR037673">
    <property type="entry name" value="MSC/AndL"/>
</dbReference>
<proteinExistence type="inferred from homology"/>